<dbReference type="PANTHER" id="PTHR23073">
    <property type="entry name" value="26S PROTEASOME REGULATORY SUBUNIT"/>
    <property type="match status" value="1"/>
</dbReference>
<evidence type="ECO:0000256" key="1">
    <source>
        <dbReference type="ARBA" id="ARBA00006914"/>
    </source>
</evidence>
<dbReference type="GO" id="GO:0016887">
    <property type="term" value="F:ATP hydrolysis activity"/>
    <property type="evidence" value="ECO:0007669"/>
    <property type="project" value="InterPro"/>
</dbReference>
<evidence type="ECO:0000259" key="4">
    <source>
        <dbReference type="SMART" id="SM00382"/>
    </source>
</evidence>
<keyword evidence="3 5" id="KW-0067">ATP-binding</keyword>
<dbReference type="InterPro" id="IPR050221">
    <property type="entry name" value="26S_Proteasome_ATPase"/>
</dbReference>
<accession>A0A9D9NMQ0</accession>
<reference evidence="5" key="1">
    <citation type="submission" date="2020-10" db="EMBL/GenBank/DDBJ databases">
        <authorList>
            <person name="Gilroy R."/>
        </authorList>
    </citation>
    <scope>NUCLEOTIDE SEQUENCE</scope>
    <source>
        <strain evidence="5">2478</strain>
    </source>
</reference>
<name>A0A9D9NMQ0_9BACT</name>
<proteinExistence type="inferred from homology"/>
<protein>
    <submittedName>
        <fullName evidence="5">ATP-binding protein</fullName>
    </submittedName>
</protein>
<dbReference type="InterPro" id="IPR027417">
    <property type="entry name" value="P-loop_NTPase"/>
</dbReference>
<sequence>MTAHIDWFNRMLTTAIQLYFQQGCEYSSIEEILPPDDGWLEEVTGHQDISFNDRVIIMLALMPHTCPQALDIFFVQNKNFDRQYTEFGGWKGLSHGGFLPTGETASFIIAGEDMEKKKTVIRMFQRDYWFYTKNILRLEGAGDGEPFLSGQLRPSEEFLSHVLLDREYKPDYNIGFPAKRITTELEWKDMILDYNTLEALEEINTWIEHQHTIMEEWGLKRFLKPGYRALFYGPPGTGKTLAATLLGKKNNMDVYRVDLSMIVSKYIGETEKNLAKVFDMAENRNWILFFDEADALFGKRTSTNTSNDRHANQEVAYLLQRIEDFPGTVILATNLKSNIDEAFSRRFQSIIYFPMPDEELRSALWRSMLPKEWLGDDAEEFIATAAQTELSGGSIANVVRRCAITLVENQQQMLSLVLLHASIHREENGT</sequence>
<comment type="similarity">
    <text evidence="1">Belongs to the AAA ATPase family.</text>
</comment>
<comment type="caution">
    <text evidence="5">The sequence shown here is derived from an EMBL/GenBank/DDBJ whole genome shotgun (WGS) entry which is preliminary data.</text>
</comment>
<dbReference type="SMART" id="SM00382">
    <property type="entry name" value="AAA"/>
    <property type="match status" value="1"/>
</dbReference>
<dbReference type="InterPro" id="IPR003593">
    <property type="entry name" value="AAA+_ATPase"/>
</dbReference>
<feature type="domain" description="AAA+ ATPase" evidence="4">
    <location>
        <begin position="225"/>
        <end position="357"/>
    </location>
</feature>
<keyword evidence="2" id="KW-0547">Nucleotide-binding</keyword>
<organism evidence="5 6">
    <name type="scientific">Candidatus Cryptobacteroides excrementipullorum</name>
    <dbReference type="NCBI Taxonomy" id="2840761"/>
    <lineage>
        <taxon>Bacteria</taxon>
        <taxon>Pseudomonadati</taxon>
        <taxon>Bacteroidota</taxon>
        <taxon>Bacteroidia</taxon>
        <taxon>Bacteroidales</taxon>
        <taxon>Candidatus Cryptobacteroides</taxon>
    </lineage>
</organism>
<dbReference type="GO" id="GO:0005524">
    <property type="term" value="F:ATP binding"/>
    <property type="evidence" value="ECO:0007669"/>
    <property type="project" value="UniProtKB-KW"/>
</dbReference>
<gene>
    <name evidence="5" type="ORF">IAB80_09725</name>
</gene>
<dbReference type="SUPFAM" id="SSF52540">
    <property type="entry name" value="P-loop containing nucleoside triphosphate hydrolases"/>
    <property type="match status" value="1"/>
</dbReference>
<dbReference type="AlphaFoldDB" id="A0A9D9NMQ0"/>
<dbReference type="Gene3D" id="3.40.50.300">
    <property type="entry name" value="P-loop containing nucleotide triphosphate hydrolases"/>
    <property type="match status" value="1"/>
</dbReference>
<dbReference type="Proteomes" id="UP000823771">
    <property type="component" value="Unassembled WGS sequence"/>
</dbReference>
<dbReference type="Pfam" id="PF00004">
    <property type="entry name" value="AAA"/>
    <property type="match status" value="1"/>
</dbReference>
<evidence type="ECO:0000313" key="5">
    <source>
        <dbReference type="EMBL" id="MBO8479146.1"/>
    </source>
</evidence>
<dbReference type="InterPro" id="IPR003959">
    <property type="entry name" value="ATPase_AAA_core"/>
</dbReference>
<evidence type="ECO:0000313" key="6">
    <source>
        <dbReference type="Proteomes" id="UP000823771"/>
    </source>
</evidence>
<dbReference type="CDD" id="cd19481">
    <property type="entry name" value="RecA-like_protease"/>
    <property type="match status" value="1"/>
</dbReference>
<dbReference type="EMBL" id="JADILZ010000092">
    <property type="protein sequence ID" value="MBO8479146.1"/>
    <property type="molecule type" value="Genomic_DNA"/>
</dbReference>
<reference evidence="5" key="2">
    <citation type="journal article" date="2021" name="PeerJ">
        <title>Extensive microbial diversity within the chicken gut microbiome revealed by metagenomics and culture.</title>
        <authorList>
            <person name="Gilroy R."/>
            <person name="Ravi A."/>
            <person name="Getino M."/>
            <person name="Pursley I."/>
            <person name="Horton D.L."/>
            <person name="Alikhan N.F."/>
            <person name="Baker D."/>
            <person name="Gharbi K."/>
            <person name="Hall N."/>
            <person name="Watson M."/>
            <person name="Adriaenssens E.M."/>
            <person name="Foster-Nyarko E."/>
            <person name="Jarju S."/>
            <person name="Secka A."/>
            <person name="Antonio M."/>
            <person name="Oren A."/>
            <person name="Chaudhuri R.R."/>
            <person name="La Ragione R."/>
            <person name="Hildebrand F."/>
            <person name="Pallen M.J."/>
        </authorList>
    </citation>
    <scope>NUCLEOTIDE SEQUENCE</scope>
    <source>
        <strain evidence="5">2478</strain>
    </source>
</reference>
<evidence type="ECO:0000256" key="3">
    <source>
        <dbReference type="ARBA" id="ARBA00022840"/>
    </source>
</evidence>
<evidence type="ECO:0000256" key="2">
    <source>
        <dbReference type="ARBA" id="ARBA00022741"/>
    </source>
</evidence>